<keyword evidence="1" id="KW-0812">Transmembrane</keyword>
<evidence type="ECO:0000313" key="3">
    <source>
        <dbReference type="Proteomes" id="UP000095347"/>
    </source>
</evidence>
<accession>A0A1E5Q7D7</accession>
<keyword evidence="1" id="KW-1133">Transmembrane helix</keyword>
<dbReference type="EMBL" id="MCGG01000026">
    <property type="protein sequence ID" value="OEJ67008.1"/>
    <property type="molecule type" value="Genomic_DNA"/>
</dbReference>
<comment type="caution">
    <text evidence="2">The sequence shown here is derived from an EMBL/GenBank/DDBJ whole genome shotgun (WGS) entry which is preliminary data.</text>
</comment>
<dbReference type="STRING" id="28181.BEN30_10610"/>
<evidence type="ECO:0000256" key="1">
    <source>
        <dbReference type="SAM" id="Phobius"/>
    </source>
</evidence>
<feature type="transmembrane region" description="Helical" evidence="1">
    <location>
        <begin position="46"/>
        <end position="64"/>
    </location>
</feature>
<organism evidence="2 3">
    <name type="scientific">Magnetovibrio blakemorei</name>
    <dbReference type="NCBI Taxonomy" id="28181"/>
    <lineage>
        <taxon>Bacteria</taxon>
        <taxon>Pseudomonadati</taxon>
        <taxon>Pseudomonadota</taxon>
        <taxon>Alphaproteobacteria</taxon>
        <taxon>Rhodospirillales</taxon>
        <taxon>Magnetovibrionaceae</taxon>
        <taxon>Magnetovibrio</taxon>
    </lineage>
</organism>
<reference evidence="3" key="1">
    <citation type="submission" date="2016-07" db="EMBL/GenBank/DDBJ databases">
        <authorList>
            <person name="Florea S."/>
            <person name="Webb J.S."/>
            <person name="Jaromczyk J."/>
            <person name="Schardl C.L."/>
        </authorList>
    </citation>
    <scope>NUCLEOTIDE SEQUENCE [LARGE SCALE GENOMIC DNA]</scope>
    <source>
        <strain evidence="3">MV-1</strain>
    </source>
</reference>
<name>A0A1E5Q7D7_9PROT</name>
<dbReference type="AlphaFoldDB" id="A0A1E5Q7D7"/>
<dbReference type="RefSeq" id="WP_069958049.1">
    <property type="nucleotide sequence ID" value="NZ_MCGG01000026.1"/>
</dbReference>
<protein>
    <submittedName>
        <fullName evidence="2">Uncharacterized protein</fullName>
    </submittedName>
</protein>
<dbReference type="Proteomes" id="UP000095347">
    <property type="component" value="Unassembled WGS sequence"/>
</dbReference>
<keyword evidence="3" id="KW-1185">Reference proteome</keyword>
<keyword evidence="1" id="KW-0472">Membrane</keyword>
<evidence type="ECO:0000313" key="2">
    <source>
        <dbReference type="EMBL" id="OEJ67008.1"/>
    </source>
</evidence>
<proteinExistence type="predicted"/>
<sequence length="101" mass="11719">MSRASEVVKNYLRVPFIIIVWMMETYSKNRQRLRTFMAQPGTKTAFKWAITVTALAWIVIAFMARDEHGQRLNDALIGVWGDTQTLIEEREAKQKSTVQTQ</sequence>
<gene>
    <name evidence="2" type="ORF">BEN30_10610</name>
</gene>